<dbReference type="SUPFAM" id="SSF54001">
    <property type="entry name" value="Cysteine proteinases"/>
    <property type="match status" value="1"/>
</dbReference>
<dbReference type="InterPro" id="IPR038765">
    <property type="entry name" value="Papain-like_cys_pep_sf"/>
</dbReference>
<sequence length="794" mass="90737">MDERKSRHIKGIKRGVLKRELKHTKPSTHYHRNFSGLSLNELQSGKRDKVGSSPYVFQKISSEANKEEQPHFDLITSLMMLDKELSNDKRCNNGFIRRVTAKPFNVSFFSEEGLHIYHTIAPEQTLYLDATGTIVSLSGTDYEGCTCLYYSLVMSHQLNSCPPVAVAELITTEHTVMAISHFLTDFRRYEGKLYGYSGVIQPKCLVIDRSLVLLLSILKVFNMETLSDYLHRCFRIATKSQSEEDDKKTTVVACISHVMHSAKSEMQKLFSKKDCYQFAMYCFSLLMNCYSLKEFEFAIQHCTVVFTSKTQSDSFNKSIIFLQEALNRLGIKEANTDLQSTGDNNSDECSIAGLEDDTVIDYSEEEQILSQCKKPFLAYFKKKLMNIPDNTFESGIPNKLYQPKWLEMMESKWLHMVPFWTCILREEGKNRTSGTVEAWNFILKQQDHPQHRLRPDVFIKSHWELLLGRQLSFIDTISHKKKNLMEVQLRKIKPLTEKWGKKRKKGNNEKICGHFQKPPERKFSFIIPLQDMNEPDRMMQPIDAVIDLTETDAHSYKAKSPQNKKKQITGFARAPLSLRRTPNSCIRNNQAIRVCWLASAIQILEVTMVPLLMQGIPSYQLNAIQKAYLSVHDQLARGQIGDVTEIAIEMGAGNKADTFKDNDIVESISWLLRDLPSNLLQAIHLTNIIIERKKTCSNCKKQVTEIDEIDVINCSIERNESSSVQDILSLRLEELLQTCTRAKTKPDSNSKLQKPILICDTPSLEGKAIAGTYKLQALAVHTGNSVKEGHCKKL</sequence>
<dbReference type="EnsemblMetazoa" id="Aqu2.1.19969_001">
    <property type="protein sequence ID" value="Aqu2.1.19969_001"/>
    <property type="gene ID" value="Aqu2.1.19969"/>
</dbReference>
<proteinExistence type="predicted"/>
<organism evidence="1">
    <name type="scientific">Amphimedon queenslandica</name>
    <name type="common">Sponge</name>
    <dbReference type="NCBI Taxonomy" id="400682"/>
    <lineage>
        <taxon>Eukaryota</taxon>
        <taxon>Metazoa</taxon>
        <taxon>Porifera</taxon>
        <taxon>Demospongiae</taxon>
        <taxon>Heteroscleromorpha</taxon>
        <taxon>Haplosclerida</taxon>
        <taxon>Niphatidae</taxon>
        <taxon>Amphimedon</taxon>
    </lineage>
</organism>
<accession>A0A1X7TXY2</accession>
<dbReference type="eggNOG" id="ENOG502SGRS">
    <property type="taxonomic scope" value="Eukaryota"/>
</dbReference>
<dbReference type="AlphaFoldDB" id="A0A1X7TXY2"/>
<dbReference type="InParanoid" id="A0A1X7TXY2"/>
<reference evidence="1" key="1">
    <citation type="submission" date="2017-05" db="UniProtKB">
        <authorList>
            <consortium name="EnsemblMetazoa"/>
        </authorList>
    </citation>
    <scope>IDENTIFICATION</scope>
</reference>
<protein>
    <submittedName>
        <fullName evidence="1">Uncharacterized protein</fullName>
    </submittedName>
</protein>
<name>A0A1X7TXY2_AMPQE</name>
<evidence type="ECO:0000313" key="1">
    <source>
        <dbReference type="EnsemblMetazoa" id="Aqu2.1.19969_001"/>
    </source>
</evidence>